<keyword evidence="3" id="KW-1185">Reference proteome</keyword>
<keyword evidence="1" id="KW-0812">Transmembrane</keyword>
<feature type="transmembrane region" description="Helical" evidence="1">
    <location>
        <begin position="27"/>
        <end position="46"/>
    </location>
</feature>
<reference evidence="2 3" key="1">
    <citation type="submission" date="2024-06" db="EMBL/GenBank/DDBJ databases">
        <title>Genomic Encyclopedia of Type Strains, Phase IV (KMG-IV): sequencing the most valuable type-strain genomes for metagenomic binning, comparative biology and taxonomic classification.</title>
        <authorList>
            <person name="Goeker M."/>
        </authorList>
    </citation>
    <scope>NUCLEOTIDE SEQUENCE [LARGE SCALE GENOMIC DNA]</scope>
    <source>
        <strain evidence="2 3">DSM 105042</strain>
    </source>
</reference>
<dbReference type="Proteomes" id="UP001549031">
    <property type="component" value="Unassembled WGS sequence"/>
</dbReference>
<accession>A0ABV2HB61</accession>
<gene>
    <name evidence="2" type="ORF">ABID21_003822</name>
</gene>
<name>A0ABV2HB61_9HYPH</name>
<keyword evidence="1" id="KW-1133">Transmembrane helix</keyword>
<keyword evidence="1" id="KW-0472">Membrane</keyword>
<comment type="caution">
    <text evidence="2">The sequence shown here is derived from an EMBL/GenBank/DDBJ whole genome shotgun (WGS) entry which is preliminary data.</text>
</comment>
<evidence type="ECO:0000313" key="3">
    <source>
        <dbReference type="Proteomes" id="UP001549031"/>
    </source>
</evidence>
<organism evidence="2 3">
    <name type="scientific">Pseudorhizobium tarimense</name>
    <dbReference type="NCBI Taxonomy" id="1079109"/>
    <lineage>
        <taxon>Bacteria</taxon>
        <taxon>Pseudomonadati</taxon>
        <taxon>Pseudomonadota</taxon>
        <taxon>Alphaproteobacteria</taxon>
        <taxon>Hyphomicrobiales</taxon>
        <taxon>Rhizobiaceae</taxon>
        <taxon>Rhizobium/Agrobacterium group</taxon>
        <taxon>Pseudorhizobium</taxon>
    </lineage>
</organism>
<evidence type="ECO:0000256" key="1">
    <source>
        <dbReference type="SAM" id="Phobius"/>
    </source>
</evidence>
<sequence>MLCRRATRLTEDGHLDRSLNNDPRSRFFFGAAAVIFFAGLRITGLADRLADRIGFGEALI</sequence>
<proteinExistence type="predicted"/>
<dbReference type="EMBL" id="JBEPLJ010000015">
    <property type="protein sequence ID" value="MET3587694.1"/>
    <property type="molecule type" value="Genomic_DNA"/>
</dbReference>
<protein>
    <submittedName>
        <fullName evidence="2">Uncharacterized protein</fullName>
    </submittedName>
</protein>
<evidence type="ECO:0000313" key="2">
    <source>
        <dbReference type="EMBL" id="MET3587694.1"/>
    </source>
</evidence>